<proteinExistence type="predicted"/>
<reference evidence="1 2" key="1">
    <citation type="journal article" date="2021" name="Plant Biotechnol. J.">
        <title>Multi-omics assisted identification of the key and species-specific regulatory components of drought-tolerant mechanisms in Gossypium stocksii.</title>
        <authorList>
            <person name="Yu D."/>
            <person name="Ke L."/>
            <person name="Zhang D."/>
            <person name="Wu Y."/>
            <person name="Sun Y."/>
            <person name="Mei J."/>
            <person name="Sun J."/>
            <person name="Sun Y."/>
        </authorList>
    </citation>
    <scope>NUCLEOTIDE SEQUENCE [LARGE SCALE GENOMIC DNA]</scope>
    <source>
        <strain evidence="2">cv. E1</strain>
        <tissue evidence="1">Leaf</tissue>
    </source>
</reference>
<name>A0A9D3VSK4_9ROSI</name>
<evidence type="ECO:0000313" key="1">
    <source>
        <dbReference type="EMBL" id="KAH1092280.1"/>
    </source>
</evidence>
<gene>
    <name evidence="1" type="ORF">J1N35_019537</name>
</gene>
<dbReference type="AlphaFoldDB" id="A0A9D3VSK4"/>
<organism evidence="1 2">
    <name type="scientific">Gossypium stocksii</name>
    <dbReference type="NCBI Taxonomy" id="47602"/>
    <lineage>
        <taxon>Eukaryota</taxon>
        <taxon>Viridiplantae</taxon>
        <taxon>Streptophyta</taxon>
        <taxon>Embryophyta</taxon>
        <taxon>Tracheophyta</taxon>
        <taxon>Spermatophyta</taxon>
        <taxon>Magnoliopsida</taxon>
        <taxon>eudicotyledons</taxon>
        <taxon>Gunneridae</taxon>
        <taxon>Pentapetalae</taxon>
        <taxon>rosids</taxon>
        <taxon>malvids</taxon>
        <taxon>Malvales</taxon>
        <taxon>Malvaceae</taxon>
        <taxon>Malvoideae</taxon>
        <taxon>Gossypium</taxon>
    </lineage>
</organism>
<evidence type="ECO:0000313" key="2">
    <source>
        <dbReference type="Proteomes" id="UP000828251"/>
    </source>
</evidence>
<comment type="caution">
    <text evidence="1">The sequence shown here is derived from an EMBL/GenBank/DDBJ whole genome shotgun (WGS) entry which is preliminary data.</text>
</comment>
<protein>
    <submittedName>
        <fullName evidence="1">Uncharacterized protein</fullName>
    </submittedName>
</protein>
<dbReference type="Proteomes" id="UP000828251">
    <property type="component" value="Unassembled WGS sequence"/>
</dbReference>
<dbReference type="EMBL" id="JAIQCV010000006">
    <property type="protein sequence ID" value="KAH1092280.1"/>
    <property type="molecule type" value="Genomic_DNA"/>
</dbReference>
<sequence>MLGGRNLSAVKENKERLAKSIDKCYNNFSFYQIQTGIDLMSKAQHLLQQNTYIFWTDGKRILAYNTGQPQKEKDKESVQLLKKDS</sequence>
<keyword evidence="2" id="KW-1185">Reference proteome</keyword>
<accession>A0A9D3VSK4</accession>